<dbReference type="AlphaFoldDB" id="V5XDR2"/>
<evidence type="ECO:0000259" key="11">
    <source>
        <dbReference type="Pfam" id="PF04909"/>
    </source>
</evidence>
<sequence>MVPSKTPVVDIHAHVFPDALGNFGTKGDPRWPRLITGSADGQIMCGDRLFRRVQPALWDVETRLRELDDAGVDRQLVSPVPVTLVYWAPADEAASFARSMNDGIAEQVDASHGRLAGLGAVPLQDVDLAIDELTRIVHELKLDGAEIGTVIGGRELDDPALRPFFAAAERLGATLYVHPLDGGEHVIRRSGSPYDFGIGMLTDTAIAATALVFGGVLEEHPTLRIVLAHGCGSYAWTYPRTRTWAQFSGADPSRLDALTRMLWVDSLVFDGDHLPLLVRRFGADHVMVGTDYPFIPGQLRAAPALVRDAADDGLIRHEVADGILSGNAETLLHRCH</sequence>
<evidence type="ECO:0000256" key="6">
    <source>
        <dbReference type="ARBA" id="ARBA00022723"/>
    </source>
</evidence>
<dbReference type="SUPFAM" id="SSF51556">
    <property type="entry name" value="Metallo-dependent hydrolases"/>
    <property type="match status" value="1"/>
</dbReference>
<evidence type="ECO:0000256" key="9">
    <source>
        <dbReference type="ARBA" id="ARBA00023239"/>
    </source>
</evidence>
<keyword evidence="7" id="KW-0210">Decarboxylase</keyword>
<evidence type="ECO:0000256" key="10">
    <source>
        <dbReference type="ARBA" id="ARBA00031120"/>
    </source>
</evidence>
<reference evidence="12 13" key="1">
    <citation type="journal article" date="2014" name="Genome Announc.">
        <title>Complete Genome Sequence of Sterol-Transforming Mycobacterium neoaurum Strain VKM Ac-1815D.</title>
        <authorList>
            <person name="Shtratnikova V.Y."/>
            <person name="Bragin E.Y."/>
            <person name="Dovbnya D.V."/>
            <person name="Pekov Y.A."/>
            <person name="Schelkunov M.I."/>
            <person name="Strizhov N."/>
            <person name="Ivashina T.V."/>
            <person name="Ashapkin V.V."/>
            <person name="Donova M.V."/>
        </authorList>
    </citation>
    <scope>NUCLEOTIDE SEQUENCE [LARGE SCALE GENOMIC DNA]</scope>
    <source>
        <strain evidence="12 13">VKM Ac-1815D</strain>
    </source>
</reference>
<evidence type="ECO:0000313" key="12">
    <source>
        <dbReference type="EMBL" id="AHC26147.1"/>
    </source>
</evidence>
<dbReference type="InterPro" id="IPR032465">
    <property type="entry name" value="ACMSD"/>
</dbReference>
<dbReference type="EMBL" id="CP006936">
    <property type="protein sequence ID" value="AHC26147.1"/>
    <property type="molecule type" value="Genomic_DNA"/>
</dbReference>
<organism evidence="12 13">
    <name type="scientific">Mycolicibacterium neoaurum VKM Ac-1815D</name>
    <dbReference type="NCBI Taxonomy" id="700508"/>
    <lineage>
        <taxon>Bacteria</taxon>
        <taxon>Bacillati</taxon>
        <taxon>Actinomycetota</taxon>
        <taxon>Actinomycetes</taxon>
        <taxon>Mycobacteriales</taxon>
        <taxon>Mycobacteriaceae</taxon>
        <taxon>Mycolicibacterium</taxon>
    </lineage>
</organism>
<comment type="pathway">
    <text evidence="1">Secondary metabolite metabolism; quinolate metabolism.</text>
</comment>
<keyword evidence="9" id="KW-0456">Lyase</keyword>
<comment type="similarity">
    <text evidence="2">Belongs to the metallo-dependent hydrolases superfamily. ACMSD family.</text>
</comment>
<dbReference type="GO" id="GO:0046872">
    <property type="term" value="F:metal ion binding"/>
    <property type="evidence" value="ECO:0007669"/>
    <property type="project" value="UniProtKB-KW"/>
</dbReference>
<dbReference type="Pfam" id="PF04909">
    <property type="entry name" value="Amidohydro_2"/>
    <property type="match status" value="1"/>
</dbReference>
<keyword evidence="13" id="KW-1185">Reference proteome</keyword>
<accession>V5XDR2</accession>
<evidence type="ECO:0000256" key="3">
    <source>
        <dbReference type="ARBA" id="ARBA00011245"/>
    </source>
</evidence>
<dbReference type="eggNOG" id="COG2159">
    <property type="taxonomic scope" value="Bacteria"/>
</dbReference>
<dbReference type="InterPro" id="IPR006680">
    <property type="entry name" value="Amidohydro-rel"/>
</dbReference>
<evidence type="ECO:0000256" key="4">
    <source>
        <dbReference type="ARBA" id="ARBA00012365"/>
    </source>
</evidence>
<dbReference type="Gene3D" id="3.20.20.140">
    <property type="entry name" value="Metal-dependent hydrolases"/>
    <property type="match status" value="1"/>
</dbReference>
<name>V5XDR2_MYCNE</name>
<dbReference type="GO" id="GO:0001760">
    <property type="term" value="F:aminocarboxymuconate-semialdehyde decarboxylase activity"/>
    <property type="evidence" value="ECO:0007669"/>
    <property type="project" value="UniProtKB-EC"/>
</dbReference>
<evidence type="ECO:0000313" key="13">
    <source>
        <dbReference type="Proteomes" id="UP000018763"/>
    </source>
</evidence>
<comment type="subunit">
    <text evidence="3">Monomer.</text>
</comment>
<evidence type="ECO:0000256" key="2">
    <source>
        <dbReference type="ARBA" id="ARBA00005871"/>
    </source>
</evidence>
<dbReference type="InterPro" id="IPR032466">
    <property type="entry name" value="Metal_Hydrolase"/>
</dbReference>
<evidence type="ECO:0000256" key="5">
    <source>
        <dbReference type="ARBA" id="ARBA00021214"/>
    </source>
</evidence>
<dbReference type="GO" id="GO:0019748">
    <property type="term" value="P:secondary metabolic process"/>
    <property type="evidence" value="ECO:0007669"/>
    <property type="project" value="TreeGrafter"/>
</dbReference>
<dbReference type="Proteomes" id="UP000018763">
    <property type="component" value="Chromosome"/>
</dbReference>
<evidence type="ECO:0000256" key="8">
    <source>
        <dbReference type="ARBA" id="ARBA00022833"/>
    </source>
</evidence>
<protein>
    <recommendedName>
        <fullName evidence="5">2-amino-3-carboxymuconate-6-semialdehyde decarboxylase</fullName>
        <ecNumber evidence="4">4.1.1.45</ecNumber>
    </recommendedName>
    <alternativeName>
        <fullName evidence="10">Picolinate carboxylase</fullName>
    </alternativeName>
</protein>
<evidence type="ECO:0000256" key="7">
    <source>
        <dbReference type="ARBA" id="ARBA00022793"/>
    </source>
</evidence>
<dbReference type="EC" id="4.1.1.45" evidence="4"/>
<dbReference type="GO" id="GO:0005829">
    <property type="term" value="C:cytosol"/>
    <property type="evidence" value="ECO:0007669"/>
    <property type="project" value="TreeGrafter"/>
</dbReference>
<gene>
    <name evidence="12" type="ORF">D174_16945</name>
</gene>
<dbReference type="HOGENOM" id="CLU_039329_1_2_11"/>
<evidence type="ECO:0000256" key="1">
    <source>
        <dbReference type="ARBA" id="ARBA00005079"/>
    </source>
</evidence>
<proteinExistence type="inferred from homology"/>
<dbReference type="KEGG" id="mne:D174_16945"/>
<dbReference type="PANTHER" id="PTHR21240:SF27">
    <property type="entry name" value="2-AMINO-3-CARBOXYMUCONATE-6-SEMIALDEHYDE DECARBOXYLASE"/>
    <property type="match status" value="1"/>
</dbReference>
<keyword evidence="6" id="KW-0479">Metal-binding</keyword>
<feature type="domain" description="Amidohydrolase-related" evidence="11">
    <location>
        <begin position="9"/>
        <end position="333"/>
    </location>
</feature>
<dbReference type="PANTHER" id="PTHR21240">
    <property type="entry name" value="2-AMINO-3-CARBOXYLMUCONATE-6-SEMIALDEHYDE DECARBOXYLASE"/>
    <property type="match status" value="1"/>
</dbReference>
<dbReference type="GO" id="GO:0016787">
    <property type="term" value="F:hydrolase activity"/>
    <property type="evidence" value="ECO:0007669"/>
    <property type="project" value="InterPro"/>
</dbReference>
<keyword evidence="8" id="KW-0862">Zinc</keyword>